<evidence type="ECO:0000259" key="7">
    <source>
        <dbReference type="Pfam" id="PF02769"/>
    </source>
</evidence>
<keyword evidence="3" id="KW-0418">Kinase</keyword>
<protein>
    <recommendedName>
        <fullName evidence="9">PurM-like N-terminal domain-containing protein</fullName>
    </recommendedName>
</protein>
<dbReference type="GO" id="GO:0005524">
    <property type="term" value="F:ATP binding"/>
    <property type="evidence" value="ECO:0007669"/>
    <property type="project" value="UniProtKB-KW"/>
</dbReference>
<feature type="non-terminal residue" evidence="8">
    <location>
        <position position="203"/>
    </location>
</feature>
<dbReference type="Gene3D" id="3.30.1330.10">
    <property type="entry name" value="PurM-like, N-terminal domain"/>
    <property type="match status" value="1"/>
</dbReference>
<evidence type="ECO:0008006" key="9">
    <source>
        <dbReference type="Google" id="ProtNLM"/>
    </source>
</evidence>
<dbReference type="GO" id="GO:0004756">
    <property type="term" value="F:selenide, water dikinase activity"/>
    <property type="evidence" value="ECO:0007669"/>
    <property type="project" value="TreeGrafter"/>
</dbReference>
<keyword evidence="5" id="KW-0711">Selenium</keyword>
<evidence type="ECO:0000256" key="5">
    <source>
        <dbReference type="ARBA" id="ARBA00023266"/>
    </source>
</evidence>
<evidence type="ECO:0000313" key="8">
    <source>
        <dbReference type="EMBL" id="SVD94760.1"/>
    </source>
</evidence>
<dbReference type="InterPro" id="IPR036921">
    <property type="entry name" value="PurM-like_N_sf"/>
</dbReference>
<evidence type="ECO:0000256" key="3">
    <source>
        <dbReference type="ARBA" id="ARBA00022777"/>
    </source>
</evidence>
<dbReference type="Gene3D" id="3.90.650.10">
    <property type="entry name" value="PurM-like C-terminal domain"/>
    <property type="match status" value="1"/>
</dbReference>
<dbReference type="Pfam" id="PF00586">
    <property type="entry name" value="AIRS"/>
    <property type="match status" value="1"/>
</dbReference>
<name>A0A382ZHK0_9ZZZZ</name>
<dbReference type="Pfam" id="PF02769">
    <property type="entry name" value="AIRS_C"/>
    <property type="match status" value="1"/>
</dbReference>
<evidence type="ECO:0000259" key="6">
    <source>
        <dbReference type="Pfam" id="PF00586"/>
    </source>
</evidence>
<keyword evidence="2" id="KW-0547">Nucleotide-binding</keyword>
<keyword evidence="1" id="KW-0808">Transferase</keyword>
<reference evidence="8" key="1">
    <citation type="submission" date="2018-05" db="EMBL/GenBank/DDBJ databases">
        <authorList>
            <person name="Lanie J.A."/>
            <person name="Ng W.-L."/>
            <person name="Kazmierczak K.M."/>
            <person name="Andrzejewski T.M."/>
            <person name="Davidsen T.M."/>
            <person name="Wayne K.J."/>
            <person name="Tettelin H."/>
            <person name="Glass J.I."/>
            <person name="Rusch D."/>
            <person name="Podicherti R."/>
            <person name="Tsui H.-C.T."/>
            <person name="Winkler M.E."/>
        </authorList>
    </citation>
    <scope>NUCLEOTIDE SEQUENCE</scope>
</reference>
<dbReference type="InterPro" id="IPR036676">
    <property type="entry name" value="PurM-like_C_sf"/>
</dbReference>
<evidence type="ECO:0000256" key="2">
    <source>
        <dbReference type="ARBA" id="ARBA00022741"/>
    </source>
</evidence>
<dbReference type="PANTHER" id="PTHR10256:SF0">
    <property type="entry name" value="INACTIVE SELENIDE, WATER DIKINASE-LIKE PROTEIN-RELATED"/>
    <property type="match status" value="1"/>
</dbReference>
<dbReference type="SUPFAM" id="SSF56042">
    <property type="entry name" value="PurM C-terminal domain-like"/>
    <property type="match status" value="1"/>
</dbReference>
<evidence type="ECO:0000256" key="4">
    <source>
        <dbReference type="ARBA" id="ARBA00022840"/>
    </source>
</evidence>
<accession>A0A382ZHK0</accession>
<dbReference type="CDD" id="cd02195">
    <property type="entry name" value="SelD"/>
    <property type="match status" value="1"/>
</dbReference>
<dbReference type="AlphaFoldDB" id="A0A382ZHK0"/>
<dbReference type="InterPro" id="IPR010918">
    <property type="entry name" value="PurM-like_C_dom"/>
</dbReference>
<proteinExistence type="predicted"/>
<dbReference type="PANTHER" id="PTHR10256">
    <property type="entry name" value="SELENIDE, WATER DIKINASE"/>
    <property type="match status" value="1"/>
</dbReference>
<dbReference type="InterPro" id="IPR016188">
    <property type="entry name" value="PurM-like_N"/>
</dbReference>
<gene>
    <name evidence="8" type="ORF">METZ01_LOCUS447614</name>
</gene>
<organism evidence="8">
    <name type="scientific">marine metagenome</name>
    <dbReference type="NCBI Taxonomy" id="408172"/>
    <lineage>
        <taxon>unclassified sequences</taxon>
        <taxon>metagenomes</taxon>
        <taxon>ecological metagenomes</taxon>
    </lineage>
</organism>
<dbReference type="InterPro" id="IPR004536">
    <property type="entry name" value="SPS/SelD"/>
</dbReference>
<dbReference type="NCBIfam" id="TIGR00476">
    <property type="entry name" value="selD"/>
    <property type="match status" value="1"/>
</dbReference>
<dbReference type="EMBL" id="UINC01183827">
    <property type="protein sequence ID" value="SVD94760.1"/>
    <property type="molecule type" value="Genomic_DNA"/>
</dbReference>
<evidence type="ECO:0000256" key="1">
    <source>
        <dbReference type="ARBA" id="ARBA00022679"/>
    </source>
</evidence>
<feature type="domain" description="PurM-like N-terminal" evidence="6">
    <location>
        <begin position="13"/>
        <end position="120"/>
    </location>
</feature>
<dbReference type="GO" id="GO:0005737">
    <property type="term" value="C:cytoplasm"/>
    <property type="evidence" value="ECO:0007669"/>
    <property type="project" value="TreeGrafter"/>
</dbReference>
<dbReference type="GO" id="GO:0016260">
    <property type="term" value="P:selenocysteine biosynthetic process"/>
    <property type="evidence" value="ECO:0007669"/>
    <property type="project" value="TreeGrafter"/>
</dbReference>
<dbReference type="SUPFAM" id="SSF55326">
    <property type="entry name" value="PurM N-terminal domain-like"/>
    <property type="match status" value="1"/>
</dbReference>
<sequence>MADPNLLVGLETGDDAAVYKLNQDIGLVFTVDFFPPVVDDPFSFGQIAAANALSDVYAMGAQPLFGLNIVGFPAELPKDILGDILKGGYTKAQEAGCLIAGGHTIDDKEPKYGMAVIGIVKPGEEITKSGAKPGDKLILTKPLGTGIITTAAKQGQCSPKLINSTIKLMATLNSTASKSMVKIGVNAATDVTGFGLIGHLSSM</sequence>
<feature type="domain" description="PurM-like C-terminal" evidence="7">
    <location>
        <begin position="132"/>
        <end position="203"/>
    </location>
</feature>
<keyword evidence="4" id="KW-0067">ATP-binding</keyword>